<feature type="compositionally biased region" description="Polar residues" evidence="1">
    <location>
        <begin position="530"/>
        <end position="541"/>
    </location>
</feature>
<dbReference type="AlphaFoldDB" id="A0A061D8K6"/>
<dbReference type="OMA" id="HATPIHE"/>
<dbReference type="VEuPathDB" id="PiroplasmaDB:BBBOND_0307520"/>
<feature type="compositionally biased region" description="Basic and acidic residues" evidence="1">
    <location>
        <begin position="16"/>
        <end position="32"/>
    </location>
</feature>
<accession>A0A061D8K6</accession>
<gene>
    <name evidence="2" type="ORF">BBBOND_0307520</name>
</gene>
<keyword evidence="3" id="KW-1185">Reference proteome</keyword>
<feature type="region of interest" description="Disordered" evidence="1">
    <location>
        <begin position="196"/>
        <end position="234"/>
    </location>
</feature>
<feature type="compositionally biased region" description="Basic and acidic residues" evidence="1">
    <location>
        <begin position="284"/>
        <end position="298"/>
    </location>
</feature>
<dbReference type="EMBL" id="LK391709">
    <property type="protein sequence ID" value="CDR96848.1"/>
    <property type="molecule type" value="Genomic_DNA"/>
</dbReference>
<proteinExistence type="predicted"/>
<dbReference type="Proteomes" id="UP000033188">
    <property type="component" value="Chromosome 3"/>
</dbReference>
<feature type="compositionally biased region" description="Basic and acidic residues" evidence="1">
    <location>
        <begin position="316"/>
        <end position="326"/>
    </location>
</feature>
<sequence>MLRSSDRRAGVVWQEDPSRYPRHMGEFSDGRSHQYQVPCGNGEDRPPPGMAGMRSPGRPTMEDRYTQPPIRPNRHIRGSDRYVVYPSPSPQPQHNAFAGLDPGRPPAYDQGWQRGAVPRQSRGRHEYRDREAVQPSAQHYPSAIARETESYDGDNRTSDSVDLLDLRLQTHKLRRHLMEMKQTARALQQNMPYADRSFDDAVPHPPRAPPQRGVKAPTKRRDAASTPKDCSEPWTEAASHLVSGLGSMVLAVCQLVSCTGKSALSTCTALSQGADAIYNPRAIRPREPLPHNGSERRVSPNYNRHYPRPRSRHHGQFQERPFDGGPRHPGRAEVPSYSGPRHDHSGRWEPPYEPDAPRDTRRTRTTNTALRRMLSPSDPGDYSDAEVEFSEGASSYGYTSICLSDNNAPPYASETASSVVLQEDAAAAPPPRFRDYPYFDGSTSSRDNMIWRNPSRPWARPPDVFYGGVGDVMQEPPAGYPPTFSKEAAREPVRKINLGDLDYTEPPLPRVSPGPDLLPSGYDRLPRSSPLPNAQPSTASQMPEPHPLLRPSVIVARPAECLVEPRSPLRQQEAAPPANEPTGTNVRRLDVATDLPRRTPSPIARRPGVAEAPSTGNLLTPQGGGATVGTVANEVSRPEADDRSAAPSSALRYDPDELPLETNKYAPNPTMTAEERWLQSVRTLAEAEATYQGVLGLSKNAGGSDHTQSAANQADDEHSDGGGDLAEVLRGPPQAAPADLKIVKVGSHTNAEDAVKPDKRCTAFFKKIFNQRKTG</sequence>
<feature type="compositionally biased region" description="Basic and acidic residues" evidence="1">
    <location>
        <begin position="146"/>
        <end position="159"/>
    </location>
</feature>
<feature type="region of interest" description="Disordered" evidence="1">
    <location>
        <begin position="1"/>
        <end position="159"/>
    </location>
</feature>
<dbReference type="RefSeq" id="XP_012769034.1">
    <property type="nucleotide sequence ID" value="XM_012913580.1"/>
</dbReference>
<feature type="region of interest" description="Disordered" evidence="1">
    <location>
        <begin position="565"/>
        <end position="670"/>
    </location>
</feature>
<feature type="compositionally biased region" description="Basic and acidic residues" evidence="1">
    <location>
        <begin position="587"/>
        <end position="597"/>
    </location>
</feature>
<organism evidence="2 3">
    <name type="scientific">Babesia bigemina</name>
    <dbReference type="NCBI Taxonomy" id="5866"/>
    <lineage>
        <taxon>Eukaryota</taxon>
        <taxon>Sar</taxon>
        <taxon>Alveolata</taxon>
        <taxon>Apicomplexa</taxon>
        <taxon>Aconoidasida</taxon>
        <taxon>Piroplasmida</taxon>
        <taxon>Babesiidae</taxon>
        <taxon>Babesia</taxon>
    </lineage>
</organism>
<protein>
    <submittedName>
        <fullName evidence="2">Uncharacterized protein</fullName>
    </submittedName>
</protein>
<name>A0A061D8K6_BABBI</name>
<dbReference type="KEGG" id="bbig:BBBOND_0307520"/>
<feature type="compositionally biased region" description="Basic and acidic residues" evidence="1">
    <location>
        <begin position="123"/>
        <end position="132"/>
    </location>
</feature>
<dbReference type="OrthoDB" id="10407285at2759"/>
<reference evidence="3" key="1">
    <citation type="journal article" date="2014" name="Nucleic Acids Res.">
        <title>The evolutionary dynamics of variant antigen genes in Babesia reveal a history of genomic innovation underlying host-parasite interaction.</title>
        <authorList>
            <person name="Jackson A.P."/>
            <person name="Otto T.D."/>
            <person name="Darby A."/>
            <person name="Ramaprasad A."/>
            <person name="Xia D."/>
            <person name="Echaide I.E."/>
            <person name="Farber M."/>
            <person name="Gahlot S."/>
            <person name="Gamble J."/>
            <person name="Gupta D."/>
            <person name="Gupta Y."/>
            <person name="Jackson L."/>
            <person name="Malandrin L."/>
            <person name="Malas T.B."/>
            <person name="Moussa E."/>
            <person name="Nair M."/>
            <person name="Reid A.J."/>
            <person name="Sanders M."/>
            <person name="Sharma J."/>
            <person name="Tracey A."/>
            <person name="Quail M.A."/>
            <person name="Weir W."/>
            <person name="Wastling J.M."/>
            <person name="Hall N."/>
            <person name="Willadsen P."/>
            <person name="Lingelbach K."/>
            <person name="Shiels B."/>
            <person name="Tait A."/>
            <person name="Berriman M."/>
            <person name="Allred D.R."/>
            <person name="Pain A."/>
        </authorList>
    </citation>
    <scope>NUCLEOTIDE SEQUENCE [LARGE SCALE GENOMIC DNA]</scope>
    <source>
        <strain evidence="3">Bond</strain>
    </source>
</reference>
<evidence type="ECO:0000313" key="3">
    <source>
        <dbReference type="Proteomes" id="UP000033188"/>
    </source>
</evidence>
<feature type="region of interest" description="Disordered" evidence="1">
    <location>
        <begin position="499"/>
        <end position="546"/>
    </location>
</feature>
<feature type="region of interest" description="Disordered" evidence="1">
    <location>
        <begin position="698"/>
        <end position="739"/>
    </location>
</feature>
<evidence type="ECO:0000256" key="1">
    <source>
        <dbReference type="SAM" id="MobiDB-lite"/>
    </source>
</evidence>
<dbReference type="GeneID" id="24565389"/>
<evidence type="ECO:0000313" key="2">
    <source>
        <dbReference type="EMBL" id="CDR96848.1"/>
    </source>
</evidence>
<feature type="region of interest" description="Disordered" evidence="1">
    <location>
        <begin position="281"/>
        <end position="366"/>
    </location>
</feature>
<feature type="compositionally biased region" description="Basic residues" evidence="1">
    <location>
        <begin position="305"/>
        <end position="315"/>
    </location>
</feature>